<reference evidence="2" key="1">
    <citation type="submission" date="2020-11" db="EMBL/GenBank/DDBJ databases">
        <authorList>
            <consortium name="DOE Joint Genome Institute"/>
            <person name="Ahrendt S."/>
            <person name="Riley R."/>
            <person name="Andreopoulos W."/>
            <person name="Labutti K."/>
            <person name="Pangilinan J."/>
            <person name="Ruiz-Duenas F.J."/>
            <person name="Barrasa J.M."/>
            <person name="Sanchez-Garcia M."/>
            <person name="Camarero S."/>
            <person name="Miyauchi S."/>
            <person name="Serrano A."/>
            <person name="Linde D."/>
            <person name="Babiker R."/>
            <person name="Drula E."/>
            <person name="Ayuso-Fernandez I."/>
            <person name="Pacheco R."/>
            <person name="Padilla G."/>
            <person name="Ferreira P."/>
            <person name="Barriuso J."/>
            <person name="Kellner H."/>
            <person name="Castanera R."/>
            <person name="Alfaro M."/>
            <person name="Ramirez L."/>
            <person name="Pisabarro A.G."/>
            <person name="Kuo A."/>
            <person name="Tritt A."/>
            <person name="Lipzen A."/>
            <person name="He G."/>
            <person name="Yan M."/>
            <person name="Ng V."/>
            <person name="Cullen D."/>
            <person name="Martin F."/>
            <person name="Rosso M.-N."/>
            <person name="Henrissat B."/>
            <person name="Hibbett D."/>
            <person name="Martinez A.T."/>
            <person name="Grigoriev I.V."/>
        </authorList>
    </citation>
    <scope>NUCLEOTIDE SEQUENCE</scope>
    <source>
        <strain evidence="2">CBS 506.95</strain>
    </source>
</reference>
<evidence type="ECO:0000313" key="3">
    <source>
        <dbReference type="Proteomes" id="UP000807306"/>
    </source>
</evidence>
<evidence type="ECO:0000256" key="1">
    <source>
        <dbReference type="SAM" id="MobiDB-lite"/>
    </source>
</evidence>
<gene>
    <name evidence="2" type="ORF">CPB83DRAFT_842760</name>
</gene>
<evidence type="ECO:0000313" key="2">
    <source>
        <dbReference type="EMBL" id="KAF9534685.1"/>
    </source>
</evidence>
<dbReference type="AlphaFoldDB" id="A0A9P6ETM8"/>
<protein>
    <submittedName>
        <fullName evidence="2">Uncharacterized protein</fullName>
    </submittedName>
</protein>
<dbReference type="Proteomes" id="UP000807306">
    <property type="component" value="Unassembled WGS sequence"/>
</dbReference>
<keyword evidence="3" id="KW-1185">Reference proteome</keyword>
<feature type="compositionally biased region" description="Polar residues" evidence="1">
    <location>
        <begin position="10"/>
        <end position="19"/>
    </location>
</feature>
<feature type="region of interest" description="Disordered" evidence="1">
    <location>
        <begin position="1"/>
        <end position="38"/>
    </location>
</feature>
<feature type="compositionally biased region" description="Polar residues" evidence="1">
    <location>
        <begin position="244"/>
        <end position="253"/>
    </location>
</feature>
<feature type="compositionally biased region" description="Polar residues" evidence="1">
    <location>
        <begin position="226"/>
        <end position="235"/>
    </location>
</feature>
<feature type="compositionally biased region" description="Low complexity" evidence="1">
    <location>
        <begin position="62"/>
        <end position="75"/>
    </location>
</feature>
<feature type="region of interest" description="Disordered" evidence="1">
    <location>
        <begin position="226"/>
        <end position="330"/>
    </location>
</feature>
<name>A0A9P6ETM8_9AGAR</name>
<feature type="compositionally biased region" description="Polar residues" evidence="1">
    <location>
        <begin position="88"/>
        <end position="102"/>
    </location>
</feature>
<sequence>MCASLKAMSQGGSVASTSKPVKPRSRTAVKRDPQPQLSDLIKYGVKVRDFAYESVLPPVRTVYRQPRQVQPSVPRQLRREDTEPLEDFSQSQPWSQQSNLGRESTEPAIDPEIVASQPRREPGYCNLEDFDGEIEALINSQNRGSPAPVSSQTPGNYISTPTVTPNGSLKWESTAPVALQSIPRLPSRQPSRLQQEISFTFSSSPLTPCPPTPTRQSSLMFTSIKRSPSMASLTQPPAKRRTIPNDTSMQISLPPTPRYFLRKRNNTSTTSTAKPSKRLRPSHSISAPALRRSVSIQSNQARKKSKSEHNSPSSRQPAGPAATLGKRRRS</sequence>
<accession>A0A9P6ETM8</accession>
<dbReference type="EMBL" id="MU157825">
    <property type="protein sequence ID" value="KAF9534685.1"/>
    <property type="molecule type" value="Genomic_DNA"/>
</dbReference>
<dbReference type="OrthoDB" id="3232876at2759"/>
<comment type="caution">
    <text evidence="2">The sequence shown here is derived from an EMBL/GenBank/DDBJ whole genome shotgun (WGS) entry which is preliminary data.</text>
</comment>
<proteinExistence type="predicted"/>
<organism evidence="2 3">
    <name type="scientific">Crepidotus variabilis</name>
    <dbReference type="NCBI Taxonomy" id="179855"/>
    <lineage>
        <taxon>Eukaryota</taxon>
        <taxon>Fungi</taxon>
        <taxon>Dikarya</taxon>
        <taxon>Basidiomycota</taxon>
        <taxon>Agaricomycotina</taxon>
        <taxon>Agaricomycetes</taxon>
        <taxon>Agaricomycetidae</taxon>
        <taxon>Agaricales</taxon>
        <taxon>Agaricineae</taxon>
        <taxon>Crepidotaceae</taxon>
        <taxon>Crepidotus</taxon>
    </lineage>
</organism>
<feature type="region of interest" description="Disordered" evidence="1">
    <location>
        <begin position="61"/>
        <end position="112"/>
    </location>
</feature>